<dbReference type="PaxDb" id="121845-A0A3Q0JGX5"/>
<dbReference type="GeneID" id="113472232"/>
<reference evidence="4" key="1">
    <citation type="submission" date="2025-08" db="UniProtKB">
        <authorList>
            <consortium name="RefSeq"/>
        </authorList>
    </citation>
    <scope>IDENTIFICATION</scope>
</reference>
<sequence length="525" mass="62108">MPQGRSYDRRTRSQVRRLRNVKFSNAMKSKLKNKDTDSENETIDTETTNMKITDIKKEIIKLADKQKVGQMKKLIKDLVELLEKKAEEKEEGDGKKPGDQNEIFLEKIKELETDNSAMKNKLTENEMQIEELLQELTEQITYDEEKEKDHMTQIKQLEKIIEIKDKEDNEKNLEMERNEAKIEKLEQECGQQKLENKKYKEDQEFLKKKDSELNEENERLKEEIRRYENEITRLQKIYEEQKVLFERSQEECIGHKDEIRKQENTIKTMEEEKEGMKTSMEGLQNIIDELNNTIPLKKCQENTKIGEADSSFEILDTIKQRPMTKNNYRISCAYAISEKKCKQEINDIDMSDSNNTTPKKRNKENNYKTNKQDGNKNDKNERQNSKENENILKQNAEKNHEDKDAGKIKTKQKQKDCKIPNKNVAGTKVNETEKNNTPRDQNEREITIDDGTEINNENVEKILKKLKEIEKKVQTNTEEILKIKEDCNKRTCEKTAENKEYNGKKKMINLIGDSHMTYMRDLKKK</sequence>
<feature type="coiled-coil region" evidence="1">
    <location>
        <begin position="456"/>
        <end position="486"/>
    </location>
</feature>
<evidence type="ECO:0000256" key="2">
    <source>
        <dbReference type="SAM" id="MobiDB-lite"/>
    </source>
</evidence>
<organism evidence="3 4">
    <name type="scientific">Diaphorina citri</name>
    <name type="common">Asian citrus psyllid</name>
    <dbReference type="NCBI Taxonomy" id="121845"/>
    <lineage>
        <taxon>Eukaryota</taxon>
        <taxon>Metazoa</taxon>
        <taxon>Ecdysozoa</taxon>
        <taxon>Arthropoda</taxon>
        <taxon>Hexapoda</taxon>
        <taxon>Insecta</taxon>
        <taxon>Pterygota</taxon>
        <taxon>Neoptera</taxon>
        <taxon>Paraneoptera</taxon>
        <taxon>Hemiptera</taxon>
        <taxon>Sternorrhyncha</taxon>
        <taxon>Psylloidea</taxon>
        <taxon>Psyllidae</taxon>
        <taxon>Diaphorininae</taxon>
        <taxon>Diaphorina</taxon>
    </lineage>
</organism>
<feature type="region of interest" description="Disordered" evidence="2">
    <location>
        <begin position="1"/>
        <end position="43"/>
    </location>
</feature>
<dbReference type="KEGG" id="dci:113472232"/>
<dbReference type="Proteomes" id="UP000079169">
    <property type="component" value="Unplaced"/>
</dbReference>
<protein>
    <submittedName>
        <fullName evidence="4">Golgin subfamily A member 6-like protein 4</fullName>
    </submittedName>
</protein>
<dbReference type="AlphaFoldDB" id="A0A3Q0JGX5"/>
<keyword evidence="3" id="KW-1185">Reference proteome</keyword>
<evidence type="ECO:0000313" key="3">
    <source>
        <dbReference type="Proteomes" id="UP000079169"/>
    </source>
</evidence>
<evidence type="ECO:0000313" key="4">
    <source>
        <dbReference type="RefSeq" id="XP_026687692.1"/>
    </source>
</evidence>
<proteinExistence type="predicted"/>
<dbReference type="RefSeq" id="XP_026687692.1">
    <property type="nucleotide sequence ID" value="XM_026831891.1"/>
</dbReference>
<feature type="compositionally biased region" description="Basic and acidic residues" evidence="2">
    <location>
        <begin position="1"/>
        <end position="11"/>
    </location>
</feature>
<keyword evidence="1" id="KW-0175">Coiled coil</keyword>
<name>A0A3Q0JGX5_DIACI</name>
<feature type="compositionally biased region" description="Basic and acidic residues" evidence="2">
    <location>
        <begin position="363"/>
        <end position="418"/>
    </location>
</feature>
<accession>A0A3Q0JGX5</accession>
<evidence type="ECO:0000256" key="1">
    <source>
        <dbReference type="SAM" id="Coils"/>
    </source>
</evidence>
<gene>
    <name evidence="4" type="primary">LOC113472232</name>
</gene>
<feature type="coiled-coil region" evidence="1">
    <location>
        <begin position="163"/>
        <end position="293"/>
    </location>
</feature>
<feature type="region of interest" description="Disordered" evidence="2">
    <location>
        <begin position="347"/>
        <end position="418"/>
    </location>
</feature>
<feature type="coiled-coil region" evidence="1">
    <location>
        <begin position="71"/>
        <end position="139"/>
    </location>
</feature>
<dbReference type="STRING" id="121845.A0A3Q0JGX5"/>